<keyword evidence="3" id="KW-0175">Coiled coil</keyword>
<protein>
    <recommendedName>
        <fullName evidence="4">Recombinase domain-containing protein</fullName>
    </recommendedName>
</protein>
<dbReference type="PANTHER" id="PTHR30461">
    <property type="entry name" value="DNA-INVERTASE FROM LAMBDOID PROPHAGE"/>
    <property type="match status" value="1"/>
</dbReference>
<evidence type="ECO:0000313" key="5">
    <source>
        <dbReference type="EMBL" id="MBE1558259.1"/>
    </source>
</evidence>
<dbReference type="Gene3D" id="3.90.1750.20">
    <property type="entry name" value="Putative Large Serine Recombinase, Chain B, Domain 2"/>
    <property type="match status" value="1"/>
</dbReference>
<feature type="domain" description="Recombinase" evidence="4">
    <location>
        <begin position="2"/>
        <end position="46"/>
    </location>
</feature>
<sequence length="258" mass="30053">MLRRICTNAVYIGKRAYEEDGKEVLVKGDWPAIVDEELFWKARNLLADPSRKTTRPGRAKYLLAFFGTCDVCGAYLARLGGREVNRYRCNGPKGCVTIRMDWTDMFIGHLVCQRLAKKDIFELLTKHDDTKKDLAIELEKLRASYQEALDMMESEEISLRAFSVKEKKLLPRIAELEETLRPVTIPKVLEDLTRDARGNLATIRTRWMALDIPAQRDVLRTLFKSIRIRKTKTLGQHKTDEQIEYMLRERIAFEWVNE</sequence>
<proteinExistence type="predicted"/>
<dbReference type="InterPro" id="IPR038109">
    <property type="entry name" value="DNA_bind_recomb_sf"/>
</dbReference>
<evidence type="ECO:0000256" key="3">
    <source>
        <dbReference type="SAM" id="Coils"/>
    </source>
</evidence>
<evidence type="ECO:0000256" key="2">
    <source>
        <dbReference type="ARBA" id="ARBA00023172"/>
    </source>
</evidence>
<evidence type="ECO:0000259" key="4">
    <source>
        <dbReference type="Pfam" id="PF07508"/>
    </source>
</evidence>
<dbReference type="Pfam" id="PF07508">
    <property type="entry name" value="Recombinase"/>
    <property type="match status" value="1"/>
</dbReference>
<dbReference type="InterPro" id="IPR050639">
    <property type="entry name" value="SSR_resolvase"/>
</dbReference>
<comment type="caution">
    <text evidence="5">The sequence shown here is derived from an EMBL/GenBank/DDBJ whole genome shotgun (WGS) entry which is preliminary data.</text>
</comment>
<keyword evidence="2" id="KW-0233">DNA recombination</keyword>
<dbReference type="InterPro" id="IPR011109">
    <property type="entry name" value="DNA_bind_recombinase_dom"/>
</dbReference>
<feature type="coiled-coil region" evidence="3">
    <location>
        <begin position="131"/>
        <end position="158"/>
    </location>
</feature>
<accession>A0ABR9K8D6</accession>
<keyword evidence="6" id="KW-1185">Reference proteome</keyword>
<name>A0ABR9K8D6_9ACTN</name>
<evidence type="ECO:0000313" key="6">
    <source>
        <dbReference type="Proteomes" id="UP000661607"/>
    </source>
</evidence>
<evidence type="ECO:0000256" key="1">
    <source>
        <dbReference type="ARBA" id="ARBA00023125"/>
    </source>
</evidence>
<gene>
    <name evidence="5" type="ORF">H4W81_001038</name>
</gene>
<dbReference type="Proteomes" id="UP000661607">
    <property type="component" value="Unassembled WGS sequence"/>
</dbReference>
<dbReference type="EMBL" id="JADBEF010000001">
    <property type="protein sequence ID" value="MBE1558259.1"/>
    <property type="molecule type" value="Genomic_DNA"/>
</dbReference>
<organism evidence="5 6">
    <name type="scientific">Nonomuraea africana</name>
    <dbReference type="NCBI Taxonomy" id="46171"/>
    <lineage>
        <taxon>Bacteria</taxon>
        <taxon>Bacillati</taxon>
        <taxon>Actinomycetota</taxon>
        <taxon>Actinomycetes</taxon>
        <taxon>Streptosporangiales</taxon>
        <taxon>Streptosporangiaceae</taxon>
        <taxon>Nonomuraea</taxon>
    </lineage>
</organism>
<keyword evidence="1" id="KW-0238">DNA-binding</keyword>
<dbReference type="PANTHER" id="PTHR30461:SF2">
    <property type="entry name" value="SERINE RECOMBINASE PINE-RELATED"/>
    <property type="match status" value="1"/>
</dbReference>
<reference evidence="5 6" key="1">
    <citation type="submission" date="2020-10" db="EMBL/GenBank/DDBJ databases">
        <title>Sequencing the genomes of 1000 actinobacteria strains.</title>
        <authorList>
            <person name="Klenk H.-P."/>
        </authorList>
    </citation>
    <scope>NUCLEOTIDE SEQUENCE [LARGE SCALE GENOMIC DNA]</scope>
    <source>
        <strain evidence="5 6">DSM 43748</strain>
    </source>
</reference>